<keyword evidence="2" id="KW-1185">Reference proteome</keyword>
<dbReference type="STRING" id="477680.SAMN05421788_112131"/>
<dbReference type="RefSeq" id="WP_076382196.1">
    <property type="nucleotide sequence ID" value="NZ_AP017422.1"/>
</dbReference>
<name>A0A173MKZ9_9BACT</name>
<dbReference type="InterPro" id="IPR043461">
    <property type="entry name" value="LpxH-like"/>
</dbReference>
<dbReference type="GO" id="GO:0009245">
    <property type="term" value="P:lipid A biosynthetic process"/>
    <property type="evidence" value="ECO:0007669"/>
    <property type="project" value="TreeGrafter"/>
</dbReference>
<dbReference type="EMBL" id="FTOR01000012">
    <property type="protein sequence ID" value="SIT33360.1"/>
    <property type="molecule type" value="Genomic_DNA"/>
</dbReference>
<dbReference type="PANTHER" id="PTHR34990:SF2">
    <property type="entry name" value="BLL8164 PROTEIN"/>
    <property type="match status" value="1"/>
</dbReference>
<evidence type="ECO:0000313" key="2">
    <source>
        <dbReference type="Proteomes" id="UP000186917"/>
    </source>
</evidence>
<protein>
    <recommendedName>
        <fullName evidence="3">Calcineurin-like phosphoesterase domain-containing protein</fullName>
    </recommendedName>
</protein>
<gene>
    <name evidence="1" type="ORF">SAMN05421788_112131</name>
</gene>
<evidence type="ECO:0000313" key="1">
    <source>
        <dbReference type="EMBL" id="SIT33360.1"/>
    </source>
</evidence>
<evidence type="ECO:0008006" key="3">
    <source>
        <dbReference type="Google" id="ProtNLM"/>
    </source>
</evidence>
<proteinExistence type="predicted"/>
<dbReference type="OrthoDB" id="5482554at2"/>
<dbReference type="SUPFAM" id="SSF56300">
    <property type="entry name" value="Metallo-dependent phosphatases"/>
    <property type="match status" value="1"/>
</dbReference>
<dbReference type="GO" id="GO:0016020">
    <property type="term" value="C:membrane"/>
    <property type="evidence" value="ECO:0007669"/>
    <property type="project" value="GOC"/>
</dbReference>
<accession>A0A173MKZ9</accession>
<dbReference type="InterPro" id="IPR029052">
    <property type="entry name" value="Metallo-depent_PP-like"/>
</dbReference>
<dbReference type="KEGG" id="fln:FLA_4358"/>
<reference evidence="2" key="1">
    <citation type="submission" date="2017-01" db="EMBL/GenBank/DDBJ databases">
        <authorList>
            <person name="Varghese N."/>
            <person name="Submissions S."/>
        </authorList>
    </citation>
    <scope>NUCLEOTIDE SEQUENCE [LARGE SCALE GENOMIC DNA]</scope>
    <source>
        <strain evidence="2">DSM 21054</strain>
    </source>
</reference>
<dbReference type="GO" id="GO:0008758">
    <property type="term" value="F:UDP-2,3-diacylglucosamine hydrolase activity"/>
    <property type="evidence" value="ECO:0007669"/>
    <property type="project" value="TreeGrafter"/>
</dbReference>
<dbReference type="PANTHER" id="PTHR34990">
    <property type="entry name" value="UDP-2,3-DIACYLGLUCOSAMINE HYDROLASE-RELATED"/>
    <property type="match status" value="1"/>
</dbReference>
<dbReference type="Proteomes" id="UP000186917">
    <property type="component" value="Unassembled WGS sequence"/>
</dbReference>
<organism evidence="1 2">
    <name type="scientific">Filimonas lacunae</name>
    <dbReference type="NCBI Taxonomy" id="477680"/>
    <lineage>
        <taxon>Bacteria</taxon>
        <taxon>Pseudomonadati</taxon>
        <taxon>Bacteroidota</taxon>
        <taxon>Chitinophagia</taxon>
        <taxon>Chitinophagales</taxon>
        <taxon>Chitinophagaceae</taxon>
        <taxon>Filimonas</taxon>
    </lineage>
</organism>
<sequence length="474" mass="54076">MLVIISDLHLTDGTSGEIISKSAFRLFKNRLSNMAYDASWRREIKDCSTCTNGKVCSNCYRPVECIDILLLGDILDAIRSEKWNKTVSDVVPWTTPRDNGFYQEIDKIVTGILDYNSDSLRILSGLVKDSDISIPLEMYRATQQDKDKEKIDYSASKERWRVPVKIYYMVGNHDWFFHIDDPRMVAINNKVIDRMGLANEKGKPFPYHRCDSAAIAATQDAHRVFAEHGDRFDKTNCQYPNRNESSVGDVVVVELLNCIPELVGEYLQQHAGRRYGAKQIEAFVNQLREIDNLRPYTLAPAWITHVKKQLGMEDPVVNDAIKHTLQTVLQAFIKSPLVVRNKGLVWKMKLARWLLGHISVDTLASLLQRTPVVKDNIETYQAYARQLAAGESKDFFVMGHTHYAEVVPLSTYIGEDGEVRSKIYINTGTWRSVHLQGVEGRFFISYKTMTMAGFFKGDERKGRPFECWTGSLAL</sequence>
<dbReference type="AlphaFoldDB" id="A0A173MKZ9"/>